<dbReference type="Pfam" id="PF01150">
    <property type="entry name" value="GDA1_CD39"/>
    <property type="match status" value="1"/>
</dbReference>
<comment type="similarity">
    <text evidence="1">Belongs to the GDA1/CD39 NTPase family.</text>
</comment>
<evidence type="ECO:0000256" key="2">
    <source>
        <dbReference type="ARBA" id="ARBA00022801"/>
    </source>
</evidence>
<dbReference type="GO" id="GO:0016787">
    <property type="term" value="F:hydrolase activity"/>
    <property type="evidence" value="ECO:0007669"/>
    <property type="project" value="UniProtKB-KW"/>
</dbReference>
<dbReference type="Proteomes" id="UP001372834">
    <property type="component" value="Unassembled WGS sequence"/>
</dbReference>
<gene>
    <name evidence="3" type="ORF">RUM43_002004</name>
</gene>
<name>A0AAN8S4D2_POLSC</name>
<accession>A0AAN8S4D2</accession>
<dbReference type="Gene3D" id="3.30.420.40">
    <property type="match status" value="1"/>
</dbReference>
<protein>
    <submittedName>
        <fullName evidence="3">Uncharacterized protein</fullName>
    </submittedName>
</protein>
<evidence type="ECO:0000256" key="1">
    <source>
        <dbReference type="ARBA" id="ARBA00009283"/>
    </source>
</evidence>
<sequence length="425" mass="48371">MDQQFQQQKVDLTTDFLRNVKKKATLLVYLGNKRTTCHLFKYQLTSSGTVINIQPPIPVSVNSSLLSYKFQDSKGKYEMLRKAVEAVANVYPEVNKRSEVIPTSKLNHIRVLFFASGKFKSLSSYEMTVMTCLVKNFFLMEGFDLERDDEIIILQNSLKLQLSWITYMYALGRGNKTNRTNVAAAYLTKSSGAVGFIPSNMKSIPESELSLAGYYLNIAQLGLQDMRRKALQPSKTNPNVLLTPCFPHDKKFKWTYRTIQYVVKGRKSKCNYKNDFSGRINYEECKESVRAVVSTIPRPPSINNYDISAFLYYYDFIQQAGLVQTDNCGKVTLEEIEKKAKQICGCGGDEENPFLCIDLTYTMLLFHTTYGLSKTTPLQFQKAINGYELNWRMGAIVAYARLNGNSGALKNVDTQKWNDTNIINT</sequence>
<dbReference type="PANTHER" id="PTHR11782">
    <property type="entry name" value="ADENOSINE/GUANOSINE DIPHOSPHATASE"/>
    <property type="match status" value="1"/>
</dbReference>
<dbReference type="InterPro" id="IPR000407">
    <property type="entry name" value="GDA1_CD39_NTPase"/>
</dbReference>
<organism evidence="3 4">
    <name type="scientific">Polyplax serrata</name>
    <name type="common">Common mouse louse</name>
    <dbReference type="NCBI Taxonomy" id="468196"/>
    <lineage>
        <taxon>Eukaryota</taxon>
        <taxon>Metazoa</taxon>
        <taxon>Ecdysozoa</taxon>
        <taxon>Arthropoda</taxon>
        <taxon>Hexapoda</taxon>
        <taxon>Insecta</taxon>
        <taxon>Pterygota</taxon>
        <taxon>Neoptera</taxon>
        <taxon>Paraneoptera</taxon>
        <taxon>Psocodea</taxon>
        <taxon>Troctomorpha</taxon>
        <taxon>Phthiraptera</taxon>
        <taxon>Anoplura</taxon>
        <taxon>Polyplacidae</taxon>
        <taxon>Polyplax</taxon>
    </lineage>
</organism>
<dbReference type="PANTHER" id="PTHR11782:SF127">
    <property type="entry name" value="NTPASE, ISOFORM F"/>
    <property type="match status" value="1"/>
</dbReference>
<proteinExistence type="inferred from homology"/>
<evidence type="ECO:0000313" key="3">
    <source>
        <dbReference type="EMBL" id="KAK6628192.1"/>
    </source>
</evidence>
<dbReference type="Gene3D" id="3.30.420.150">
    <property type="entry name" value="Exopolyphosphatase. Domain 2"/>
    <property type="match status" value="1"/>
</dbReference>
<comment type="caution">
    <text evidence="3">The sequence shown here is derived from an EMBL/GenBank/DDBJ whole genome shotgun (WGS) entry which is preliminary data.</text>
</comment>
<keyword evidence="2" id="KW-0378">Hydrolase</keyword>
<dbReference type="AlphaFoldDB" id="A0AAN8S4D2"/>
<dbReference type="EMBL" id="JAWJWE010000036">
    <property type="protein sequence ID" value="KAK6628192.1"/>
    <property type="molecule type" value="Genomic_DNA"/>
</dbReference>
<reference evidence="3 4" key="1">
    <citation type="submission" date="2023-10" db="EMBL/GenBank/DDBJ databases">
        <title>Genomes of two closely related lineages of the louse Polyplax serrata with different host specificities.</title>
        <authorList>
            <person name="Martinu J."/>
            <person name="Tarabai H."/>
            <person name="Stefka J."/>
            <person name="Hypsa V."/>
        </authorList>
    </citation>
    <scope>NUCLEOTIDE SEQUENCE [LARGE SCALE GENOMIC DNA]</scope>
    <source>
        <strain evidence="3">HR10_N</strain>
    </source>
</reference>
<evidence type="ECO:0000313" key="4">
    <source>
        <dbReference type="Proteomes" id="UP001372834"/>
    </source>
</evidence>